<dbReference type="GO" id="GO:0030313">
    <property type="term" value="C:cell envelope"/>
    <property type="evidence" value="ECO:0007669"/>
    <property type="project" value="UniProtKB-SubCell"/>
</dbReference>
<dbReference type="Pfam" id="PF00578">
    <property type="entry name" value="AhpC-TSA"/>
    <property type="match status" value="1"/>
</dbReference>
<reference evidence="6 7" key="1">
    <citation type="submission" date="2018-10" db="EMBL/GenBank/DDBJ databases">
        <title>Dokdonia luteus sp. nov., isolated from sea water.</title>
        <authorList>
            <person name="Zhou L.Y."/>
            <person name="Du Z.J."/>
        </authorList>
    </citation>
    <scope>NUCLEOTIDE SEQUENCE [LARGE SCALE GENOMIC DNA]</scope>
    <source>
        <strain evidence="6 7">SH27</strain>
    </source>
</reference>
<dbReference type="PANTHER" id="PTHR42852">
    <property type="entry name" value="THIOL:DISULFIDE INTERCHANGE PROTEIN DSBE"/>
    <property type="match status" value="1"/>
</dbReference>
<dbReference type="OrthoDB" id="1069091at2"/>
<dbReference type="InterPro" id="IPR050553">
    <property type="entry name" value="Thioredoxin_ResA/DsbE_sf"/>
</dbReference>
<dbReference type="InterPro" id="IPR036249">
    <property type="entry name" value="Thioredoxin-like_sf"/>
</dbReference>
<sequence>MKLSIVISLLFLLSSCVNEKNDQVFKVYGQLKDIKDESTVLLMMHNEVMDSSLVQDGNFEFQGVIEQPTSAILLIKGTANYKSLWLEPREIRISGNSDQLKLATITGSKLNAQSSILKNRLKKEKDIYYATSDKIVELESLSLYTSRREEIKRLKKKMELKKFKIDSITAAFIAEFPNSPISLNNLNVYKFSFGKEMTAALYDLMNENSKATEKGKLIQEFIAKSLKPEVGDPYVDFAQPDAAGEIVKISDVSGDTYTLIEFWASWCAPCIKANPDLIALYNSYNKSGFEIIGISHDASKEAWINAINRQQLPWTNLSELKGEENNGAAIYEVNIIPDNVLINSEGIIVARCIKSDSLQAILETNLGAK</sequence>
<dbReference type="SUPFAM" id="SSF52833">
    <property type="entry name" value="Thioredoxin-like"/>
    <property type="match status" value="1"/>
</dbReference>
<dbReference type="AlphaFoldDB" id="A0A3M0G4I8"/>
<dbReference type="Gene3D" id="3.40.30.10">
    <property type="entry name" value="Glutaredoxin"/>
    <property type="match status" value="1"/>
</dbReference>
<dbReference type="RefSeq" id="WP_121917988.1">
    <property type="nucleotide sequence ID" value="NZ_REFV01000012.1"/>
</dbReference>
<proteinExistence type="predicted"/>
<keyword evidence="7" id="KW-1185">Reference proteome</keyword>
<evidence type="ECO:0000313" key="6">
    <source>
        <dbReference type="EMBL" id="RMB57132.1"/>
    </source>
</evidence>
<dbReference type="Pfam" id="PF14289">
    <property type="entry name" value="DUF4369"/>
    <property type="match status" value="1"/>
</dbReference>
<keyword evidence="4" id="KW-0676">Redox-active center</keyword>
<dbReference type="PROSITE" id="PS51257">
    <property type="entry name" value="PROKAR_LIPOPROTEIN"/>
    <property type="match status" value="1"/>
</dbReference>
<evidence type="ECO:0000256" key="1">
    <source>
        <dbReference type="ARBA" id="ARBA00004196"/>
    </source>
</evidence>
<comment type="subcellular location">
    <subcellularLocation>
        <location evidence="1">Cell envelope</location>
    </subcellularLocation>
</comment>
<dbReference type="InterPro" id="IPR013766">
    <property type="entry name" value="Thioredoxin_domain"/>
</dbReference>
<organism evidence="6 7">
    <name type="scientific">Dokdonia sinensis</name>
    <dbReference type="NCBI Taxonomy" id="2479847"/>
    <lineage>
        <taxon>Bacteria</taxon>
        <taxon>Pseudomonadati</taxon>
        <taxon>Bacteroidota</taxon>
        <taxon>Flavobacteriia</taxon>
        <taxon>Flavobacteriales</taxon>
        <taxon>Flavobacteriaceae</taxon>
        <taxon>Dokdonia</taxon>
    </lineage>
</organism>
<dbReference type="Proteomes" id="UP000281985">
    <property type="component" value="Unassembled WGS sequence"/>
</dbReference>
<protein>
    <submittedName>
        <fullName evidence="6">AhpC/TSA family protein</fullName>
    </submittedName>
</protein>
<evidence type="ECO:0000256" key="2">
    <source>
        <dbReference type="ARBA" id="ARBA00022748"/>
    </source>
</evidence>
<gene>
    <name evidence="6" type="ORF">EAX61_12235</name>
</gene>
<evidence type="ECO:0000259" key="5">
    <source>
        <dbReference type="PROSITE" id="PS51352"/>
    </source>
</evidence>
<evidence type="ECO:0000313" key="7">
    <source>
        <dbReference type="Proteomes" id="UP000281985"/>
    </source>
</evidence>
<dbReference type="InterPro" id="IPR025380">
    <property type="entry name" value="DUF4369"/>
</dbReference>
<dbReference type="PROSITE" id="PS51352">
    <property type="entry name" value="THIOREDOXIN_2"/>
    <property type="match status" value="1"/>
</dbReference>
<dbReference type="CDD" id="cd02966">
    <property type="entry name" value="TlpA_like_family"/>
    <property type="match status" value="1"/>
</dbReference>
<dbReference type="GO" id="GO:0017004">
    <property type="term" value="P:cytochrome complex assembly"/>
    <property type="evidence" value="ECO:0007669"/>
    <property type="project" value="UniProtKB-KW"/>
</dbReference>
<feature type="domain" description="Thioredoxin" evidence="5">
    <location>
        <begin position="228"/>
        <end position="367"/>
    </location>
</feature>
<accession>A0A3M0G4I8</accession>
<dbReference type="PANTHER" id="PTHR42852:SF6">
    <property type="entry name" value="THIOL:DISULFIDE INTERCHANGE PROTEIN DSBE"/>
    <property type="match status" value="1"/>
</dbReference>
<name>A0A3M0G4I8_9FLAO</name>
<evidence type="ECO:0000256" key="4">
    <source>
        <dbReference type="ARBA" id="ARBA00023284"/>
    </source>
</evidence>
<dbReference type="GO" id="GO:0016209">
    <property type="term" value="F:antioxidant activity"/>
    <property type="evidence" value="ECO:0007669"/>
    <property type="project" value="InterPro"/>
</dbReference>
<evidence type="ECO:0000256" key="3">
    <source>
        <dbReference type="ARBA" id="ARBA00023157"/>
    </source>
</evidence>
<comment type="caution">
    <text evidence="6">The sequence shown here is derived from an EMBL/GenBank/DDBJ whole genome shotgun (WGS) entry which is preliminary data.</text>
</comment>
<dbReference type="EMBL" id="REFV01000012">
    <property type="protein sequence ID" value="RMB57132.1"/>
    <property type="molecule type" value="Genomic_DNA"/>
</dbReference>
<keyword evidence="3" id="KW-1015">Disulfide bond</keyword>
<keyword evidence="2" id="KW-0201">Cytochrome c-type biogenesis</keyword>
<dbReference type="GO" id="GO:0016491">
    <property type="term" value="F:oxidoreductase activity"/>
    <property type="evidence" value="ECO:0007669"/>
    <property type="project" value="InterPro"/>
</dbReference>
<dbReference type="InterPro" id="IPR000866">
    <property type="entry name" value="AhpC/TSA"/>
</dbReference>